<evidence type="ECO:0000313" key="1">
    <source>
        <dbReference type="EMBL" id="TGL90025.1"/>
    </source>
</evidence>
<reference evidence="1 2" key="1">
    <citation type="journal article" date="2019" name="PLoS Negl. Trop. Dis.">
        <title>Revisiting the worldwide diversity of Leptospira species in the environment.</title>
        <authorList>
            <person name="Vincent A.T."/>
            <person name="Schiettekatte O."/>
            <person name="Bourhy P."/>
            <person name="Veyrier F.J."/>
            <person name="Picardeau M."/>
        </authorList>
    </citation>
    <scope>NUCLEOTIDE SEQUENCE [LARGE SCALE GENOMIC DNA]</scope>
    <source>
        <strain evidence="1 2">201702445</strain>
    </source>
</reference>
<name>A0A6N4QCL4_9LEPT</name>
<sequence length="83" mass="9991">MERTHSSKGLYFAKKFNWVESTPPVKMIVSKKDSKVLQEERNPRQNPASKRKIHRLHRIRLRFERIKSIGQDILFRFFPISKP</sequence>
<organism evidence="1 2">
    <name type="scientific">Leptospira yasudae</name>
    <dbReference type="NCBI Taxonomy" id="2202201"/>
    <lineage>
        <taxon>Bacteria</taxon>
        <taxon>Pseudomonadati</taxon>
        <taxon>Spirochaetota</taxon>
        <taxon>Spirochaetia</taxon>
        <taxon>Leptospirales</taxon>
        <taxon>Leptospiraceae</taxon>
        <taxon>Leptospira</taxon>
    </lineage>
</organism>
<evidence type="ECO:0000313" key="2">
    <source>
        <dbReference type="Proteomes" id="UP000297613"/>
    </source>
</evidence>
<comment type="caution">
    <text evidence="1">The sequence shown here is derived from an EMBL/GenBank/DDBJ whole genome shotgun (WGS) entry which is preliminary data.</text>
</comment>
<protein>
    <submittedName>
        <fullName evidence="1">Uncharacterized protein</fullName>
    </submittedName>
</protein>
<proteinExistence type="predicted"/>
<dbReference type="EMBL" id="RQGM01000003">
    <property type="protein sequence ID" value="TGL90025.1"/>
    <property type="molecule type" value="Genomic_DNA"/>
</dbReference>
<gene>
    <name evidence="1" type="ORF">EHQ83_00225</name>
</gene>
<accession>A0A6N4QCL4</accession>
<dbReference type="Proteomes" id="UP000297613">
    <property type="component" value="Unassembled WGS sequence"/>
</dbReference>
<dbReference type="AlphaFoldDB" id="A0A6N4QCL4"/>